<dbReference type="Proteomes" id="UP000221011">
    <property type="component" value="Chromosome"/>
</dbReference>
<protein>
    <recommendedName>
        <fullName evidence="3">Lipoprotein</fullName>
    </recommendedName>
</protein>
<dbReference type="AlphaFoldDB" id="A0A291QNG8"/>
<sequence length="127" mass="12811">MTKKIVAFGVAIMGMAFMTACGPADGESGSSDHATTGTSSSNELIGARKKIFFNVLENTKNKPSGVSDEELVSQGNAICAADGNGGVGGAIGSAVNITRETKKKLDISYKDAVAVVGAARAACKAQP</sequence>
<evidence type="ECO:0000313" key="2">
    <source>
        <dbReference type="Proteomes" id="UP000221011"/>
    </source>
</evidence>
<evidence type="ECO:0000313" key="1">
    <source>
        <dbReference type="EMBL" id="ATL33148.1"/>
    </source>
</evidence>
<proteinExistence type="predicted"/>
<evidence type="ECO:0008006" key="3">
    <source>
        <dbReference type="Google" id="ProtNLM"/>
    </source>
</evidence>
<accession>A0A291QNG8</accession>
<dbReference type="PROSITE" id="PS51257">
    <property type="entry name" value="PROKAR_LIPOPROTEIN"/>
    <property type="match status" value="1"/>
</dbReference>
<reference evidence="1 2" key="1">
    <citation type="submission" date="2017-08" db="EMBL/GenBank/DDBJ databases">
        <title>Complete Genome Sequence of Streptomyces formicae KY5, the formicamycin producer.</title>
        <authorList>
            <person name="Holmes N.A."/>
            <person name="Devine R."/>
            <person name="Qin Z."/>
            <person name="Seipke R.F."/>
            <person name="Wilkinson B."/>
            <person name="Hutchings M.I."/>
        </authorList>
    </citation>
    <scope>NUCLEOTIDE SEQUENCE [LARGE SCALE GENOMIC DNA]</scope>
    <source>
        <strain evidence="1 2">KY5</strain>
    </source>
</reference>
<organism evidence="1 2">
    <name type="scientific">Streptomyces formicae</name>
    <dbReference type="NCBI Taxonomy" id="1616117"/>
    <lineage>
        <taxon>Bacteria</taxon>
        <taxon>Bacillati</taxon>
        <taxon>Actinomycetota</taxon>
        <taxon>Actinomycetes</taxon>
        <taxon>Kitasatosporales</taxon>
        <taxon>Streptomycetaceae</taxon>
        <taxon>Streptomyces</taxon>
    </lineage>
</organism>
<dbReference type="EMBL" id="CP022685">
    <property type="protein sequence ID" value="ATL33148.1"/>
    <property type="molecule type" value="Genomic_DNA"/>
</dbReference>
<dbReference type="KEGG" id="sfk:KY5_8130c"/>
<name>A0A291QNG8_9ACTN</name>
<gene>
    <name evidence="1" type="ORF">KY5_8130c</name>
</gene>
<dbReference type="RefSeq" id="WP_159072736.1">
    <property type="nucleotide sequence ID" value="NZ_CP022685.1"/>
</dbReference>
<keyword evidence="2" id="KW-1185">Reference proteome</keyword>